<accession>A0ABU5CL85</accession>
<gene>
    <name evidence="1" type="ORF">P5G51_018850</name>
</gene>
<dbReference type="Proteomes" id="UP001228376">
    <property type="component" value="Unassembled WGS sequence"/>
</dbReference>
<evidence type="ECO:0000313" key="1">
    <source>
        <dbReference type="EMBL" id="MDY0407118.1"/>
    </source>
</evidence>
<evidence type="ECO:0000313" key="2">
    <source>
        <dbReference type="Proteomes" id="UP001228376"/>
    </source>
</evidence>
<proteinExistence type="predicted"/>
<name>A0ABU5CL85_9BACI</name>
<dbReference type="RefSeq" id="WP_320385158.1">
    <property type="nucleotide sequence ID" value="NZ_JAROCA020000003.1"/>
</dbReference>
<comment type="caution">
    <text evidence="1">The sequence shown here is derived from an EMBL/GenBank/DDBJ whole genome shotgun (WGS) entry which is preliminary data.</text>
</comment>
<sequence>MESFITAEVSEYIDREVSLQDFIKGFNTDSVEDINLVHLLPKVSMLAFRIKDKRWFWENWMDELDPDLCKSFINNEEKTLIIIEPREVGVKWTSQQNLNNLEWNFYIIYWNKEKETVFLNASDLSKGKKIVQNLFESDPILINSEQVFKCLHGINRLSLGTVGLNSGIDGPVRYKMFAGIDVAEGISESNKVNSYKSNIFGNGFDGNGKVSIGCSYKGTIWSRWVESIDYWKEWCNQTIDKILDPSINVQDIMDGVLIPIIIKGIPKKHPYRIDWPYDLEFETQRKISLSNISGEYSISDVDITIDEEQPTSNKIYFLVQNEHFSERFSLEINHDKYTFRSERCCN</sequence>
<organism evidence="1 2">
    <name type="scientific">Tigheibacillus jepli</name>
    <dbReference type="NCBI Taxonomy" id="3035914"/>
    <lineage>
        <taxon>Bacteria</taxon>
        <taxon>Bacillati</taxon>
        <taxon>Bacillota</taxon>
        <taxon>Bacilli</taxon>
        <taxon>Bacillales</taxon>
        <taxon>Bacillaceae</taxon>
        <taxon>Tigheibacillus</taxon>
    </lineage>
</organism>
<reference evidence="1 2" key="1">
    <citation type="submission" date="2023-10" db="EMBL/GenBank/DDBJ databases">
        <title>179-bfca-hs.</title>
        <authorList>
            <person name="Miliotis G."/>
            <person name="Sengupta P."/>
            <person name="Hameed A."/>
            <person name="Chuvochina M."/>
            <person name="Mcdonagh F."/>
            <person name="Simpson A.C."/>
            <person name="Singh N.K."/>
            <person name="Rekha P.D."/>
            <person name="Raman K."/>
            <person name="Hugenholtz P."/>
            <person name="Venkateswaran K."/>
        </authorList>
    </citation>
    <scope>NUCLEOTIDE SEQUENCE [LARGE SCALE GENOMIC DNA]</scope>
    <source>
        <strain evidence="1 2">179-BFC-A-HS</strain>
    </source>
</reference>
<dbReference type="EMBL" id="JAROCA020000003">
    <property type="protein sequence ID" value="MDY0407118.1"/>
    <property type="molecule type" value="Genomic_DNA"/>
</dbReference>
<protein>
    <submittedName>
        <fullName evidence="1">Uncharacterized protein</fullName>
    </submittedName>
</protein>
<keyword evidence="2" id="KW-1185">Reference proteome</keyword>